<evidence type="ECO:0000256" key="3">
    <source>
        <dbReference type="PROSITE-ProRule" id="PRU00433"/>
    </source>
</evidence>
<evidence type="ECO:0000259" key="5">
    <source>
        <dbReference type="PROSITE" id="PS51007"/>
    </source>
</evidence>
<feature type="domain" description="Cytochrome c" evidence="5">
    <location>
        <begin position="39"/>
        <end position="168"/>
    </location>
</feature>
<accession>A0ABW8PY72</accession>
<keyword evidence="4" id="KW-0732">Signal</keyword>
<evidence type="ECO:0000256" key="1">
    <source>
        <dbReference type="ARBA" id="ARBA00022723"/>
    </source>
</evidence>
<proteinExistence type="predicted"/>
<organism evidence="6 7">
    <name type="scientific">Marinospirillum alkalitolerans</name>
    <dbReference type="NCBI Taxonomy" id="3123374"/>
    <lineage>
        <taxon>Bacteria</taxon>
        <taxon>Pseudomonadati</taxon>
        <taxon>Pseudomonadota</taxon>
        <taxon>Gammaproteobacteria</taxon>
        <taxon>Oceanospirillales</taxon>
        <taxon>Oceanospirillaceae</taxon>
        <taxon>Marinospirillum</taxon>
    </lineage>
</organism>
<evidence type="ECO:0000313" key="6">
    <source>
        <dbReference type="EMBL" id="MFK7160781.1"/>
    </source>
</evidence>
<dbReference type="RefSeq" id="WP_405338834.1">
    <property type="nucleotide sequence ID" value="NZ_JBANFI010000004.1"/>
</dbReference>
<feature type="chain" id="PRO_5045499302" description="Cytochrome c domain-containing protein" evidence="4">
    <location>
        <begin position="22"/>
        <end position="172"/>
    </location>
</feature>
<gene>
    <name evidence="6" type="ORF">V6U78_06995</name>
</gene>
<dbReference type="Proteomes" id="UP001621714">
    <property type="component" value="Unassembled WGS sequence"/>
</dbReference>
<reference evidence="6 7" key="1">
    <citation type="submission" date="2024-02" db="EMBL/GenBank/DDBJ databases">
        <title>Marinospirillum sp. MEB 164 isolated from Lonar lake sediment.</title>
        <authorList>
            <person name="Joshi A."/>
            <person name="Thite S."/>
        </authorList>
    </citation>
    <scope>NUCLEOTIDE SEQUENCE [LARGE SCALE GENOMIC DNA]</scope>
    <source>
        <strain evidence="6 7">MEB164</strain>
    </source>
</reference>
<keyword evidence="3" id="KW-0349">Heme</keyword>
<comment type="caution">
    <text evidence="6">The sequence shown here is derived from an EMBL/GenBank/DDBJ whole genome shotgun (WGS) entry which is preliminary data.</text>
</comment>
<evidence type="ECO:0000256" key="4">
    <source>
        <dbReference type="SAM" id="SignalP"/>
    </source>
</evidence>
<sequence>MLRITRFAKILGFSASLGVLALMSGCSDDDDQGSTPTASGSADLSVIFAHHAVTLKGCATCHSPPAGSEAAGPDLSTAATFHRDLVSKDYASFPNWGGLDRTANCAEDHLFVDPAGTATSFSTLLAALASNHQIPGCTSSLSVHATQVRADRRAVLVEDLVLWINAGAPAPR</sequence>
<dbReference type="EMBL" id="JBANFI010000004">
    <property type="protein sequence ID" value="MFK7160781.1"/>
    <property type="molecule type" value="Genomic_DNA"/>
</dbReference>
<dbReference type="PROSITE" id="PS51257">
    <property type="entry name" value="PROKAR_LIPOPROTEIN"/>
    <property type="match status" value="1"/>
</dbReference>
<keyword evidence="1 3" id="KW-0479">Metal-binding</keyword>
<keyword evidence="7" id="KW-1185">Reference proteome</keyword>
<dbReference type="PROSITE" id="PS51007">
    <property type="entry name" value="CYTC"/>
    <property type="match status" value="1"/>
</dbReference>
<feature type="signal peptide" evidence="4">
    <location>
        <begin position="1"/>
        <end position="21"/>
    </location>
</feature>
<dbReference type="InterPro" id="IPR009056">
    <property type="entry name" value="Cyt_c-like_dom"/>
</dbReference>
<keyword evidence="2 3" id="KW-0408">Iron</keyword>
<name>A0ABW8PY72_9GAMM</name>
<protein>
    <recommendedName>
        <fullName evidence="5">Cytochrome c domain-containing protein</fullName>
    </recommendedName>
</protein>
<evidence type="ECO:0000313" key="7">
    <source>
        <dbReference type="Proteomes" id="UP001621714"/>
    </source>
</evidence>
<evidence type="ECO:0000256" key="2">
    <source>
        <dbReference type="ARBA" id="ARBA00023004"/>
    </source>
</evidence>